<comment type="caution">
    <text evidence="5">The sequence shown here is derived from an EMBL/GenBank/DDBJ whole genome shotgun (WGS) entry which is preliminary data.</text>
</comment>
<evidence type="ECO:0000256" key="2">
    <source>
        <dbReference type="ARBA" id="ARBA00022777"/>
    </source>
</evidence>
<dbReference type="Pfam" id="PF00294">
    <property type="entry name" value="PfkB"/>
    <property type="match status" value="1"/>
</dbReference>
<evidence type="ECO:0000313" key="5">
    <source>
        <dbReference type="EMBL" id="MXY34476.1"/>
    </source>
</evidence>
<name>A0A6B0Y5R7_9RHOB</name>
<accession>A0A6B0Y5R7</accession>
<feature type="region of interest" description="Disordered" evidence="3">
    <location>
        <begin position="21"/>
        <end position="50"/>
    </location>
</feature>
<protein>
    <submittedName>
        <fullName evidence="5">Carbohydrate kinase family protein</fullName>
    </submittedName>
</protein>
<dbReference type="GO" id="GO:0016301">
    <property type="term" value="F:kinase activity"/>
    <property type="evidence" value="ECO:0007669"/>
    <property type="project" value="UniProtKB-KW"/>
</dbReference>
<evidence type="ECO:0000256" key="3">
    <source>
        <dbReference type="SAM" id="MobiDB-lite"/>
    </source>
</evidence>
<sequence length="373" mass="41401">MRGEIVCRGSPNHFGSMRCRRTSVRDTLRGPTKGHSTSTPSKRSNPGFELLPSGTHMSVCPLFERMANVLSDIFNLAVLGPIPRDNITSYQGENFEKFGCAVYTAACMSSLAGAGSKVHVVSHVRKSDVAKVRNLLSEFANIDTSYVTGDADQGAAIDLVYVDQNRRKETQTGFMNPILPEDIDDLMSCDAYVFVPITDFEVPLETLRHIKANSEGLVVFDAHGPTSGCSVHGERFHKFWIDRDRWLPYIDLLKMNLEEAQCSWFKGEYSKGELLDVSELTMDLLPQFARHCLHEGVRALYVTLDQHGCAVYHNDDEGRMREHLVKRILVEDVVDTTGCGDSFAGGLAFGYLHTGDFVKACQFVTCAGAQRCT</sequence>
<dbReference type="InterPro" id="IPR029056">
    <property type="entry name" value="Ribokinase-like"/>
</dbReference>
<evidence type="ECO:0000256" key="1">
    <source>
        <dbReference type="ARBA" id="ARBA00022679"/>
    </source>
</evidence>
<proteinExistence type="predicted"/>
<keyword evidence="2 5" id="KW-0418">Kinase</keyword>
<evidence type="ECO:0000259" key="4">
    <source>
        <dbReference type="Pfam" id="PF00294"/>
    </source>
</evidence>
<feature type="domain" description="Carbohydrate kinase PfkB" evidence="4">
    <location>
        <begin position="111"/>
        <end position="371"/>
    </location>
</feature>
<feature type="compositionally biased region" description="Polar residues" evidence="3">
    <location>
        <begin position="34"/>
        <end position="44"/>
    </location>
</feature>
<feature type="non-terminal residue" evidence="5">
    <location>
        <position position="373"/>
    </location>
</feature>
<keyword evidence="1" id="KW-0808">Transferase</keyword>
<dbReference type="Gene3D" id="3.40.1190.20">
    <property type="match status" value="1"/>
</dbReference>
<organism evidence="5">
    <name type="scientific">Boseongicola sp. SB0664_bin_43</name>
    <dbReference type="NCBI Taxonomy" id="2604844"/>
    <lineage>
        <taxon>Bacteria</taxon>
        <taxon>Pseudomonadati</taxon>
        <taxon>Pseudomonadota</taxon>
        <taxon>Alphaproteobacteria</taxon>
        <taxon>Rhodobacterales</taxon>
        <taxon>Paracoccaceae</taxon>
        <taxon>Boseongicola</taxon>
    </lineage>
</organism>
<dbReference type="AlphaFoldDB" id="A0A6B0Y5R7"/>
<dbReference type="SUPFAM" id="SSF53613">
    <property type="entry name" value="Ribokinase-like"/>
    <property type="match status" value="1"/>
</dbReference>
<gene>
    <name evidence="5" type="ORF">F4Y60_10420</name>
</gene>
<reference evidence="5" key="1">
    <citation type="submission" date="2019-09" db="EMBL/GenBank/DDBJ databases">
        <title>Characterisation of the sponge microbiome using genome-centric metagenomics.</title>
        <authorList>
            <person name="Engelberts J.P."/>
            <person name="Robbins S.J."/>
            <person name="De Goeij J.M."/>
            <person name="Aranda M."/>
            <person name="Bell S.C."/>
            <person name="Webster N.S."/>
        </authorList>
    </citation>
    <scope>NUCLEOTIDE SEQUENCE</scope>
    <source>
        <strain evidence="5">SB0664_bin_43</strain>
    </source>
</reference>
<dbReference type="InterPro" id="IPR011611">
    <property type="entry name" value="PfkB_dom"/>
</dbReference>
<dbReference type="PANTHER" id="PTHR10584">
    <property type="entry name" value="SUGAR KINASE"/>
    <property type="match status" value="1"/>
</dbReference>
<dbReference type="EMBL" id="VXRY01000420">
    <property type="protein sequence ID" value="MXY34476.1"/>
    <property type="molecule type" value="Genomic_DNA"/>
</dbReference>
<dbReference type="PANTHER" id="PTHR10584:SF166">
    <property type="entry name" value="RIBOKINASE"/>
    <property type="match status" value="1"/>
</dbReference>